<comment type="similarity">
    <text evidence="3">Belongs to the FliH family.</text>
</comment>
<evidence type="ECO:0000313" key="12">
    <source>
        <dbReference type="EMBL" id="MXR35811.1"/>
    </source>
</evidence>
<name>A0A845BMY1_9NEIS</name>
<feature type="compositionally biased region" description="Low complexity" evidence="10">
    <location>
        <begin position="251"/>
        <end position="272"/>
    </location>
</feature>
<evidence type="ECO:0000313" key="13">
    <source>
        <dbReference type="Proteomes" id="UP000467214"/>
    </source>
</evidence>
<dbReference type="GO" id="GO:0015031">
    <property type="term" value="P:protein transport"/>
    <property type="evidence" value="ECO:0007669"/>
    <property type="project" value="UniProtKB-KW"/>
</dbReference>
<keyword evidence="12" id="KW-0969">Cilium</keyword>
<dbReference type="PRINTS" id="PR01003">
    <property type="entry name" value="FLGFLIH"/>
</dbReference>
<comment type="subcellular location">
    <subcellularLocation>
        <location evidence="2">Cytoplasm</location>
    </subcellularLocation>
</comment>
<organism evidence="12 13">
    <name type="scientific">Craterilacuibacter sinensis</name>
    <dbReference type="NCBI Taxonomy" id="2686017"/>
    <lineage>
        <taxon>Bacteria</taxon>
        <taxon>Pseudomonadati</taxon>
        <taxon>Pseudomonadota</taxon>
        <taxon>Betaproteobacteria</taxon>
        <taxon>Neisseriales</taxon>
        <taxon>Neisseriaceae</taxon>
        <taxon>Craterilacuibacter</taxon>
    </lineage>
</organism>
<dbReference type="Pfam" id="PF02108">
    <property type="entry name" value="FliH"/>
    <property type="match status" value="1"/>
</dbReference>
<evidence type="ECO:0000256" key="6">
    <source>
        <dbReference type="ARBA" id="ARBA00022490"/>
    </source>
</evidence>
<feature type="compositionally biased region" description="Low complexity" evidence="10">
    <location>
        <begin position="280"/>
        <end position="289"/>
    </location>
</feature>
<evidence type="ECO:0000256" key="1">
    <source>
        <dbReference type="ARBA" id="ARBA00003041"/>
    </source>
</evidence>
<keyword evidence="12" id="KW-0966">Cell projection</keyword>
<feature type="region of interest" description="Disordered" evidence="10">
    <location>
        <begin position="236"/>
        <end position="289"/>
    </location>
</feature>
<evidence type="ECO:0000256" key="10">
    <source>
        <dbReference type="SAM" id="MobiDB-lite"/>
    </source>
</evidence>
<accession>A0A845BMY1</accession>
<dbReference type="PANTHER" id="PTHR34982">
    <property type="entry name" value="YOP PROTEINS TRANSLOCATION PROTEIN L"/>
    <property type="match status" value="1"/>
</dbReference>
<keyword evidence="6" id="KW-0963">Cytoplasm</keyword>
<proteinExistence type="inferred from homology"/>
<comment type="function">
    <text evidence="1">Needed for flagellar regrowth and assembly.</text>
</comment>
<sequence>MKSWRSFRFPPLVQGELPPAFASGDVAQVQASVADGFRQGMDAGYHEGLAAGEAAGREAGQRAGYQEGLEQGRQQALASLLALAAPLDAAAASLRHTCDDYQAFLREGVVDLVDRVARQVIRCELTLRPAQILVLVEETLAALPLVKGEVEIALNSEEYERIRELAPERASQWHLLADAKLPPGECRIRTPEIEADAGCRQRLDACLDKVRTQLATLPPDGSEMPPVALAPEALAPAATTDTASARKRAPAKAAPAVKTKLQTEAEATAAPAKRSKARSKAQAGADDAA</sequence>
<evidence type="ECO:0000256" key="4">
    <source>
        <dbReference type="ARBA" id="ARBA00016507"/>
    </source>
</evidence>
<dbReference type="AlphaFoldDB" id="A0A845BMY1"/>
<evidence type="ECO:0000256" key="8">
    <source>
        <dbReference type="ARBA" id="ARBA00022927"/>
    </source>
</evidence>
<dbReference type="EMBL" id="WSSB01000001">
    <property type="protein sequence ID" value="MXR35811.1"/>
    <property type="molecule type" value="Genomic_DNA"/>
</dbReference>
<evidence type="ECO:0000256" key="2">
    <source>
        <dbReference type="ARBA" id="ARBA00004496"/>
    </source>
</evidence>
<protein>
    <recommendedName>
        <fullName evidence="4">Flagellar assembly protein FliH</fullName>
    </recommendedName>
</protein>
<gene>
    <name evidence="12" type="ORF">GQF02_02325</name>
</gene>
<keyword evidence="5" id="KW-0813">Transport</keyword>
<evidence type="ECO:0000256" key="7">
    <source>
        <dbReference type="ARBA" id="ARBA00022795"/>
    </source>
</evidence>
<dbReference type="InterPro" id="IPR051472">
    <property type="entry name" value="T3SS_Stator/FliH"/>
</dbReference>
<comment type="caution">
    <text evidence="12">The sequence shown here is derived from an EMBL/GenBank/DDBJ whole genome shotgun (WGS) entry which is preliminary data.</text>
</comment>
<dbReference type="GO" id="GO:0071973">
    <property type="term" value="P:bacterial-type flagellum-dependent cell motility"/>
    <property type="evidence" value="ECO:0007669"/>
    <property type="project" value="InterPro"/>
</dbReference>
<evidence type="ECO:0000259" key="11">
    <source>
        <dbReference type="Pfam" id="PF02108"/>
    </source>
</evidence>
<keyword evidence="8" id="KW-0653">Protein transport</keyword>
<reference evidence="12 13" key="1">
    <citation type="submission" date="2019-12" db="EMBL/GenBank/DDBJ databases">
        <title>Neisseriaceae gen. nov. sp. Genome sequencing and assembly.</title>
        <authorList>
            <person name="Liu Z."/>
            <person name="Li A."/>
        </authorList>
    </citation>
    <scope>NUCLEOTIDE SEQUENCE [LARGE SCALE GENOMIC DNA]</scope>
    <source>
        <strain evidence="12 13">B2N2-7</strain>
    </source>
</reference>
<keyword evidence="12" id="KW-0282">Flagellum</keyword>
<dbReference type="GO" id="GO:0044781">
    <property type="term" value="P:bacterial-type flagellum organization"/>
    <property type="evidence" value="ECO:0007669"/>
    <property type="project" value="UniProtKB-KW"/>
</dbReference>
<dbReference type="RefSeq" id="WP_160794525.1">
    <property type="nucleotide sequence ID" value="NZ_WSSB01000001.1"/>
</dbReference>
<dbReference type="NCBIfam" id="NF009925">
    <property type="entry name" value="PRK13386.1"/>
    <property type="match status" value="1"/>
</dbReference>
<keyword evidence="9" id="KW-1006">Bacterial flagellum protein export</keyword>
<feature type="domain" description="Flagellar assembly protein FliH/Type III secretion system HrpE" evidence="11">
    <location>
        <begin position="84"/>
        <end position="205"/>
    </location>
</feature>
<dbReference type="GO" id="GO:0003774">
    <property type="term" value="F:cytoskeletal motor activity"/>
    <property type="evidence" value="ECO:0007669"/>
    <property type="project" value="InterPro"/>
</dbReference>
<evidence type="ECO:0000256" key="5">
    <source>
        <dbReference type="ARBA" id="ARBA00022448"/>
    </source>
</evidence>
<keyword evidence="7" id="KW-1005">Bacterial flagellum biogenesis</keyword>
<dbReference type="GO" id="GO:0009288">
    <property type="term" value="C:bacterial-type flagellum"/>
    <property type="evidence" value="ECO:0007669"/>
    <property type="project" value="InterPro"/>
</dbReference>
<evidence type="ECO:0000256" key="3">
    <source>
        <dbReference type="ARBA" id="ARBA00006602"/>
    </source>
</evidence>
<dbReference type="InterPro" id="IPR000563">
    <property type="entry name" value="Flag_FliH"/>
</dbReference>
<evidence type="ECO:0000256" key="9">
    <source>
        <dbReference type="ARBA" id="ARBA00023225"/>
    </source>
</evidence>
<dbReference type="GO" id="GO:0005829">
    <property type="term" value="C:cytosol"/>
    <property type="evidence" value="ECO:0007669"/>
    <property type="project" value="TreeGrafter"/>
</dbReference>
<dbReference type="Proteomes" id="UP000467214">
    <property type="component" value="Unassembled WGS sequence"/>
</dbReference>
<keyword evidence="13" id="KW-1185">Reference proteome</keyword>
<dbReference type="PANTHER" id="PTHR34982:SF1">
    <property type="entry name" value="FLAGELLAR ASSEMBLY PROTEIN FLIH"/>
    <property type="match status" value="1"/>
</dbReference>
<dbReference type="InterPro" id="IPR018035">
    <property type="entry name" value="Flagellar_FliH/T3SS_HrpE"/>
</dbReference>